<evidence type="ECO:0000256" key="5">
    <source>
        <dbReference type="ARBA" id="ARBA00022683"/>
    </source>
</evidence>
<comment type="caution">
    <text evidence="7">The sequence shown here is derived from an EMBL/GenBank/DDBJ whole genome shotgun (WGS) entry which is preliminary data.</text>
</comment>
<comment type="function">
    <text evidence="1">General (non sugar-specific) component of the phosphoenolpyruvate-dependent sugar phosphotransferase system (sugar PTS). This major carbohydrate active-transport system catalyzes the phosphorylation of incoming sugar substrates concomitantly with their translocation across the cell membrane. The phosphoryl group from phosphoenolpyruvate (PEP) is transferred to the phosphoryl carrier protein HPr by enzyme I. Phospho-HPr then transfers it to the PTS EIIA domain.</text>
</comment>
<dbReference type="GO" id="GO:0009401">
    <property type="term" value="P:phosphoenolpyruvate-dependent sugar phosphotransferase system"/>
    <property type="evidence" value="ECO:0007669"/>
    <property type="project" value="UniProtKB-KW"/>
</dbReference>
<evidence type="ECO:0000256" key="1">
    <source>
        <dbReference type="ARBA" id="ARBA00003681"/>
    </source>
</evidence>
<dbReference type="PROSITE" id="PS51350">
    <property type="entry name" value="PTS_HPR_DOM"/>
    <property type="match status" value="1"/>
</dbReference>
<gene>
    <name evidence="7" type="ORF">CCE28_04810</name>
</gene>
<dbReference type="PRINTS" id="PR00107">
    <property type="entry name" value="PHOSPHOCPHPR"/>
</dbReference>
<dbReference type="OrthoDB" id="9809047at2"/>
<keyword evidence="5" id="KW-0598">Phosphotransferase system</keyword>
<dbReference type="SUPFAM" id="SSF55594">
    <property type="entry name" value="HPr-like"/>
    <property type="match status" value="1"/>
</dbReference>
<evidence type="ECO:0000256" key="4">
    <source>
        <dbReference type="ARBA" id="ARBA00022490"/>
    </source>
</evidence>
<sequence>MECLVKILNESGVHARPASVFVKTACQFSSDIAIKVNNKNVNGKSIMNLLSLGLKKNDEIMITAKGSDEKEAIEALVHLVDSKFGE</sequence>
<protein>
    <recommendedName>
        <fullName evidence="3">Phosphocarrier protein HPr</fullName>
    </recommendedName>
</protein>
<evidence type="ECO:0000256" key="3">
    <source>
        <dbReference type="ARBA" id="ARBA00020422"/>
    </source>
</evidence>
<dbReference type="NCBIfam" id="TIGR01003">
    <property type="entry name" value="PTS_HPr_family"/>
    <property type="match status" value="1"/>
</dbReference>
<reference evidence="7 8" key="1">
    <citation type="submission" date="2017-06" db="EMBL/GenBank/DDBJ databases">
        <title>Draft genome sequence of anaerobic fermentative bacterium Anaeromicrobium sediminis DY2726D isolated from West Pacific Ocean sediments.</title>
        <authorList>
            <person name="Zeng X."/>
        </authorList>
    </citation>
    <scope>NUCLEOTIDE SEQUENCE [LARGE SCALE GENOMIC DNA]</scope>
    <source>
        <strain evidence="7 8">DY2726D</strain>
    </source>
</reference>
<dbReference type="EMBL" id="NIBG01000003">
    <property type="protein sequence ID" value="PAB60223.1"/>
    <property type="molecule type" value="Genomic_DNA"/>
</dbReference>
<evidence type="ECO:0000313" key="8">
    <source>
        <dbReference type="Proteomes" id="UP000216024"/>
    </source>
</evidence>
<dbReference type="InterPro" id="IPR035895">
    <property type="entry name" value="HPr-like_sf"/>
</dbReference>
<evidence type="ECO:0000256" key="2">
    <source>
        <dbReference type="ARBA" id="ARBA00004496"/>
    </source>
</evidence>
<dbReference type="Proteomes" id="UP000216024">
    <property type="component" value="Unassembled WGS sequence"/>
</dbReference>
<dbReference type="InterPro" id="IPR050399">
    <property type="entry name" value="HPr"/>
</dbReference>
<dbReference type="CDD" id="cd00367">
    <property type="entry name" value="PTS-HPr_like"/>
    <property type="match status" value="1"/>
</dbReference>
<feature type="domain" description="HPr" evidence="6">
    <location>
        <begin position="1"/>
        <end position="86"/>
    </location>
</feature>
<dbReference type="PROSITE" id="PS00369">
    <property type="entry name" value="PTS_HPR_HIS"/>
    <property type="match status" value="1"/>
</dbReference>
<evidence type="ECO:0000259" key="6">
    <source>
        <dbReference type="PROSITE" id="PS51350"/>
    </source>
</evidence>
<dbReference type="RefSeq" id="WP_095131532.1">
    <property type="nucleotide sequence ID" value="NZ_NIBG01000003.1"/>
</dbReference>
<dbReference type="InterPro" id="IPR000032">
    <property type="entry name" value="HPr-like"/>
</dbReference>
<dbReference type="Pfam" id="PF00381">
    <property type="entry name" value="PTS-HPr"/>
    <property type="match status" value="1"/>
</dbReference>
<dbReference type="AlphaFoldDB" id="A0A267MN24"/>
<keyword evidence="8" id="KW-1185">Reference proteome</keyword>
<dbReference type="Gene3D" id="3.30.1340.10">
    <property type="entry name" value="HPr-like"/>
    <property type="match status" value="1"/>
</dbReference>
<organism evidence="7 8">
    <name type="scientific">Anaeromicrobium sediminis</name>
    <dbReference type="NCBI Taxonomy" id="1478221"/>
    <lineage>
        <taxon>Bacteria</taxon>
        <taxon>Bacillati</taxon>
        <taxon>Bacillota</taxon>
        <taxon>Clostridia</taxon>
        <taxon>Peptostreptococcales</taxon>
        <taxon>Thermotaleaceae</taxon>
        <taxon>Anaeromicrobium</taxon>
    </lineage>
</organism>
<keyword evidence="4" id="KW-0963">Cytoplasm</keyword>
<evidence type="ECO:0000313" key="7">
    <source>
        <dbReference type="EMBL" id="PAB60223.1"/>
    </source>
</evidence>
<dbReference type="InterPro" id="IPR001020">
    <property type="entry name" value="PTS_HPr_His_P_site"/>
</dbReference>
<dbReference type="PANTHER" id="PTHR33705:SF2">
    <property type="entry name" value="PHOSPHOCARRIER PROTEIN NPR"/>
    <property type="match status" value="1"/>
</dbReference>
<accession>A0A267MN24</accession>
<name>A0A267MN24_9FIRM</name>
<comment type="subcellular location">
    <subcellularLocation>
        <location evidence="2">Cytoplasm</location>
    </subcellularLocation>
</comment>
<proteinExistence type="predicted"/>
<dbReference type="GO" id="GO:0005737">
    <property type="term" value="C:cytoplasm"/>
    <property type="evidence" value="ECO:0007669"/>
    <property type="project" value="UniProtKB-SubCell"/>
</dbReference>
<dbReference type="PANTHER" id="PTHR33705">
    <property type="entry name" value="PHOSPHOCARRIER PROTEIN HPR"/>
    <property type="match status" value="1"/>
</dbReference>